<dbReference type="EMBL" id="JAHQIW010004854">
    <property type="protein sequence ID" value="KAJ1364042.1"/>
    <property type="molecule type" value="Genomic_DNA"/>
</dbReference>
<dbReference type="AlphaFoldDB" id="A0AAD5N7S8"/>
<feature type="coiled-coil region" evidence="1">
    <location>
        <begin position="49"/>
        <end position="83"/>
    </location>
</feature>
<reference evidence="3" key="1">
    <citation type="submission" date="2021-06" db="EMBL/GenBank/DDBJ databases">
        <title>Parelaphostrongylus tenuis whole genome reference sequence.</title>
        <authorList>
            <person name="Garwood T.J."/>
            <person name="Larsen P.A."/>
            <person name="Fountain-Jones N.M."/>
            <person name="Garbe J.R."/>
            <person name="Macchietto M.G."/>
            <person name="Kania S.A."/>
            <person name="Gerhold R.W."/>
            <person name="Richards J.E."/>
            <person name="Wolf T.M."/>
        </authorList>
    </citation>
    <scope>NUCLEOTIDE SEQUENCE</scope>
    <source>
        <strain evidence="3">MNPRO001-30</strain>
        <tissue evidence="3">Meninges</tissue>
    </source>
</reference>
<evidence type="ECO:0000313" key="4">
    <source>
        <dbReference type="Proteomes" id="UP001196413"/>
    </source>
</evidence>
<keyword evidence="4" id="KW-1185">Reference proteome</keyword>
<proteinExistence type="predicted"/>
<evidence type="ECO:0000256" key="2">
    <source>
        <dbReference type="SAM" id="SignalP"/>
    </source>
</evidence>
<evidence type="ECO:0000256" key="1">
    <source>
        <dbReference type="SAM" id="Coils"/>
    </source>
</evidence>
<accession>A0AAD5N7S8</accession>
<keyword evidence="1" id="KW-0175">Coiled coil</keyword>
<feature type="signal peptide" evidence="2">
    <location>
        <begin position="1"/>
        <end position="17"/>
    </location>
</feature>
<sequence length="162" mass="18140">MLRCVTLTFLLAVATYAGLFDDISSKAAEVGNFFSQQFHNVKDLFAGNQSELENNIDRVKELLRGLKEKMKVLLSMANDEQKRTLANVDTYLNEVSLFGDQVARDGQAKFEENSAKWQEMLSNLFQKGGLDDVLKLLNMKSANSQYTVVAATLAPIILTFIH</sequence>
<evidence type="ECO:0000313" key="3">
    <source>
        <dbReference type="EMBL" id="KAJ1364042.1"/>
    </source>
</evidence>
<dbReference type="Proteomes" id="UP001196413">
    <property type="component" value="Unassembled WGS sequence"/>
</dbReference>
<dbReference type="InterPro" id="IPR016859">
    <property type="entry name" value="UCP207779"/>
</dbReference>
<comment type="caution">
    <text evidence="3">The sequence shown here is derived from an EMBL/GenBank/DDBJ whole genome shotgun (WGS) entry which is preliminary data.</text>
</comment>
<feature type="chain" id="PRO_5042283165" evidence="2">
    <location>
        <begin position="18"/>
        <end position="162"/>
    </location>
</feature>
<keyword evidence="2" id="KW-0732">Signal</keyword>
<name>A0AAD5N7S8_PARTN</name>
<dbReference type="PIRSF" id="PIRSF027779">
    <property type="entry name" value="UCP207779"/>
    <property type="match status" value="1"/>
</dbReference>
<gene>
    <name evidence="3" type="ORF">KIN20_024033</name>
</gene>
<organism evidence="3 4">
    <name type="scientific">Parelaphostrongylus tenuis</name>
    <name type="common">Meningeal worm</name>
    <dbReference type="NCBI Taxonomy" id="148309"/>
    <lineage>
        <taxon>Eukaryota</taxon>
        <taxon>Metazoa</taxon>
        <taxon>Ecdysozoa</taxon>
        <taxon>Nematoda</taxon>
        <taxon>Chromadorea</taxon>
        <taxon>Rhabditida</taxon>
        <taxon>Rhabditina</taxon>
        <taxon>Rhabditomorpha</taxon>
        <taxon>Strongyloidea</taxon>
        <taxon>Metastrongylidae</taxon>
        <taxon>Parelaphostrongylus</taxon>
    </lineage>
</organism>
<protein>
    <submittedName>
        <fullName evidence="3">Uncharacterized protein</fullName>
    </submittedName>
</protein>